<evidence type="ECO:0000256" key="1">
    <source>
        <dbReference type="ARBA" id="ARBA00004167"/>
    </source>
</evidence>
<dbReference type="HOGENOM" id="CLU_631771_0_0_1"/>
<dbReference type="PhylomeDB" id="B6QKU1"/>
<accession>B6QKU1</accession>
<dbReference type="Proteomes" id="UP000001294">
    <property type="component" value="Unassembled WGS sequence"/>
</dbReference>
<keyword evidence="2" id="KW-0812">Transmembrane</keyword>
<gene>
    <name evidence="7" type="ORF">PMAA_055130</name>
</gene>
<evidence type="ECO:0000259" key="6">
    <source>
        <dbReference type="Pfam" id="PF04991"/>
    </source>
</evidence>
<evidence type="ECO:0000256" key="5">
    <source>
        <dbReference type="SAM" id="MobiDB-lite"/>
    </source>
</evidence>
<comment type="subcellular location">
    <subcellularLocation>
        <location evidence="1">Membrane</location>
        <topology evidence="1">Single-pass membrane protein</topology>
    </subcellularLocation>
</comment>
<dbReference type="AlphaFoldDB" id="B6QKU1"/>
<evidence type="ECO:0000256" key="4">
    <source>
        <dbReference type="ARBA" id="ARBA00023136"/>
    </source>
</evidence>
<keyword evidence="3" id="KW-1133">Transmembrane helix</keyword>
<dbReference type="InterPro" id="IPR007074">
    <property type="entry name" value="LicD/FKTN/FKRP_NTP_transf"/>
</dbReference>
<dbReference type="GO" id="GO:0009100">
    <property type="term" value="P:glycoprotein metabolic process"/>
    <property type="evidence" value="ECO:0007669"/>
    <property type="project" value="UniProtKB-ARBA"/>
</dbReference>
<evidence type="ECO:0000256" key="2">
    <source>
        <dbReference type="ARBA" id="ARBA00022692"/>
    </source>
</evidence>
<dbReference type="GO" id="GO:0016020">
    <property type="term" value="C:membrane"/>
    <property type="evidence" value="ECO:0007669"/>
    <property type="project" value="UniProtKB-SubCell"/>
</dbReference>
<reference evidence="8" key="1">
    <citation type="journal article" date="2015" name="Genome Announc.">
        <title>Genome sequence of the AIDS-associated pathogen Penicillium marneffei (ATCC18224) and its near taxonomic relative Talaromyces stipitatus (ATCC10500).</title>
        <authorList>
            <person name="Nierman W.C."/>
            <person name="Fedorova-Abrams N.D."/>
            <person name="Andrianopoulos A."/>
        </authorList>
    </citation>
    <scope>NUCLEOTIDE SEQUENCE [LARGE SCALE GENOMIC DNA]</scope>
    <source>
        <strain evidence="8">ATCC 18224 / CBS 334.59 / QM 7333</strain>
    </source>
</reference>
<evidence type="ECO:0000256" key="3">
    <source>
        <dbReference type="ARBA" id="ARBA00022989"/>
    </source>
</evidence>
<dbReference type="STRING" id="441960.B6QKU1"/>
<organism evidence="7 8">
    <name type="scientific">Talaromyces marneffei (strain ATCC 18224 / CBS 334.59 / QM 7333)</name>
    <name type="common">Penicillium marneffei</name>
    <dbReference type="NCBI Taxonomy" id="441960"/>
    <lineage>
        <taxon>Eukaryota</taxon>
        <taxon>Fungi</taxon>
        <taxon>Dikarya</taxon>
        <taxon>Ascomycota</taxon>
        <taxon>Pezizomycotina</taxon>
        <taxon>Eurotiomycetes</taxon>
        <taxon>Eurotiomycetidae</taxon>
        <taxon>Eurotiales</taxon>
        <taxon>Trichocomaceae</taxon>
        <taxon>Talaromyces</taxon>
        <taxon>Talaromyces sect. Talaromyces</taxon>
    </lineage>
</organism>
<dbReference type="VEuPathDB" id="FungiDB:PMAA_055130"/>
<dbReference type="PANTHER" id="PTHR15407:SF32">
    <property type="entry name" value="PROTEIN (MNN4), PUTATIVE (AFU_ORTHOLOGUE AFUA_1G03790)-RELATED"/>
    <property type="match status" value="1"/>
</dbReference>
<evidence type="ECO:0000313" key="7">
    <source>
        <dbReference type="EMBL" id="EEA21718.1"/>
    </source>
</evidence>
<dbReference type="InterPro" id="IPR009644">
    <property type="entry name" value="FKTN/MNN4/W02B3.4-1"/>
</dbReference>
<feature type="domain" description="LicD/FKTN/FKRP nucleotidyltransferase" evidence="6">
    <location>
        <begin position="219"/>
        <end position="322"/>
    </location>
</feature>
<evidence type="ECO:0000313" key="8">
    <source>
        <dbReference type="Proteomes" id="UP000001294"/>
    </source>
</evidence>
<dbReference type="OrthoDB" id="444255at2759"/>
<name>B6QKU1_TALMQ</name>
<dbReference type="EMBL" id="DS995903">
    <property type="protein sequence ID" value="EEA21718.1"/>
    <property type="molecule type" value="Genomic_DNA"/>
</dbReference>
<keyword evidence="4" id="KW-0472">Membrane</keyword>
<feature type="region of interest" description="Disordered" evidence="5">
    <location>
        <begin position="409"/>
        <end position="434"/>
    </location>
</feature>
<proteinExistence type="predicted"/>
<dbReference type="PANTHER" id="PTHR15407">
    <property type="entry name" value="FUKUTIN-RELATED"/>
    <property type="match status" value="1"/>
</dbReference>
<sequence length="434" mass="50039">MYVWAEYGVNSCYLPWEMSLDLSSVSVHHPTSSLQHHGTLYILIILPVGHCIVSFSFSCCVQLHLLYSFHLSYTTRDRQYDPTSDSGKLVSLDVGLLFSHILLLPRAPGVRRPGRSLGRVESLLFILKFAHTMRTSLLIYSMIVATASVSVVDTNFMDERDRLAKDWTGRGGDPAEKYFHESSFSGHYDGRYTDQALDHEDQIAHLSTLIRTYLSFMHELNVETWIMHGTLLAWWWNQKIFPWDDDLDVQVSEPGIHFLAEKYNMTEHLFDIPGVGERKYVLDINPHYIVRTTLDKENVIDGRWIDTSSGLFIDITAVRADDSRRAQGDKGALMCKDSHRFQENDIFPLRRTFFEGVPAKVPYAYTKLLADEYGQRSMTNARFNGYTFSEEVQQWVDTSEVENVVEEYEEQPEQQEAKEKVKIGNFIQHTKKPT</sequence>
<protein>
    <submittedName>
        <fullName evidence="7">Mannosylphosphorylation protein (Mnn4), putative</fullName>
    </submittedName>
</protein>
<feature type="domain" description="LicD/FKTN/FKRP nucleotidyltransferase" evidence="6">
    <location>
        <begin position="336"/>
        <end position="374"/>
    </location>
</feature>
<keyword evidence="8" id="KW-1185">Reference proteome</keyword>
<dbReference type="Pfam" id="PF04991">
    <property type="entry name" value="LicD"/>
    <property type="match status" value="2"/>
</dbReference>